<sequence length="203" mass="22646">MTPDILEAGAGAGAGAAAGGECGEVTGTPYAARHDGETEAMTYESGVNLHFFMTGSLHRHKQWSNFVVRLLRVLIISLFGRFELKPPVSLRQQPVALARHYFVHHHPTIRPRTYTKDRNYLAMTLFCVSNDRPQNLVAESRVHFSTFCSSFCLLQTPVCTGLGLVTTILLFRFIYMKYIPFHRLSIQSRRSTTTGTKLADAPA</sequence>
<dbReference type="AlphaFoldDB" id="A0A3N2Q128"/>
<dbReference type="GeneID" id="39582382"/>
<dbReference type="RefSeq" id="XP_028468238.1">
    <property type="nucleotide sequence ID" value="XM_028613904.1"/>
</dbReference>
<proteinExistence type="predicted"/>
<dbReference type="Proteomes" id="UP000272025">
    <property type="component" value="Unassembled WGS sequence"/>
</dbReference>
<protein>
    <submittedName>
        <fullName evidence="2">Uncharacterized protein</fullName>
    </submittedName>
</protein>
<keyword evidence="1" id="KW-1133">Transmembrane helix</keyword>
<dbReference type="EMBL" id="ML119052">
    <property type="protein sequence ID" value="ROT40432.1"/>
    <property type="molecule type" value="Genomic_DNA"/>
</dbReference>
<evidence type="ECO:0000256" key="1">
    <source>
        <dbReference type="SAM" id="Phobius"/>
    </source>
</evidence>
<gene>
    <name evidence="2" type="ORF">SODALDRAFT_356416</name>
</gene>
<organism evidence="2 3">
    <name type="scientific">Sodiomyces alkalinus (strain CBS 110278 / VKM F-3762 / F11)</name>
    <name type="common">Alkaliphilic filamentous fungus</name>
    <dbReference type="NCBI Taxonomy" id="1314773"/>
    <lineage>
        <taxon>Eukaryota</taxon>
        <taxon>Fungi</taxon>
        <taxon>Dikarya</taxon>
        <taxon>Ascomycota</taxon>
        <taxon>Pezizomycotina</taxon>
        <taxon>Sordariomycetes</taxon>
        <taxon>Hypocreomycetidae</taxon>
        <taxon>Glomerellales</taxon>
        <taxon>Plectosphaerellaceae</taxon>
        <taxon>Sodiomyces</taxon>
    </lineage>
</organism>
<keyword evidence="3" id="KW-1185">Reference proteome</keyword>
<evidence type="ECO:0000313" key="3">
    <source>
        <dbReference type="Proteomes" id="UP000272025"/>
    </source>
</evidence>
<keyword evidence="1" id="KW-0472">Membrane</keyword>
<reference evidence="2 3" key="1">
    <citation type="journal article" date="2018" name="Mol. Ecol.">
        <title>The obligate alkalophilic soda-lake fungus Sodiomyces alkalinus has shifted to a protein diet.</title>
        <authorList>
            <person name="Grum-Grzhimaylo A.A."/>
            <person name="Falkoski D.L."/>
            <person name="van den Heuvel J."/>
            <person name="Valero-Jimenez C.A."/>
            <person name="Min B."/>
            <person name="Choi I.G."/>
            <person name="Lipzen A."/>
            <person name="Daum C.G."/>
            <person name="Aanen D.K."/>
            <person name="Tsang A."/>
            <person name="Henrissat B."/>
            <person name="Bilanenko E.N."/>
            <person name="de Vries R.P."/>
            <person name="van Kan J.A.L."/>
            <person name="Grigoriev I.V."/>
            <person name="Debets A.J.M."/>
        </authorList>
    </citation>
    <scope>NUCLEOTIDE SEQUENCE [LARGE SCALE GENOMIC DNA]</scope>
    <source>
        <strain evidence="2 3">F11</strain>
    </source>
</reference>
<accession>A0A3N2Q128</accession>
<evidence type="ECO:0000313" key="2">
    <source>
        <dbReference type="EMBL" id="ROT40432.1"/>
    </source>
</evidence>
<keyword evidence="1" id="KW-0812">Transmembrane</keyword>
<name>A0A3N2Q128_SODAK</name>
<feature type="transmembrane region" description="Helical" evidence="1">
    <location>
        <begin position="153"/>
        <end position="175"/>
    </location>
</feature>